<dbReference type="Pfam" id="PF02311">
    <property type="entry name" value="AraC_binding"/>
    <property type="match status" value="1"/>
</dbReference>
<dbReference type="SUPFAM" id="SSF51215">
    <property type="entry name" value="Regulatory protein AraC"/>
    <property type="match status" value="1"/>
</dbReference>
<accession>A0A8J8SBG1</accession>
<dbReference type="InterPro" id="IPR020449">
    <property type="entry name" value="Tscrpt_reg_AraC-type_HTH"/>
</dbReference>
<dbReference type="InterPro" id="IPR014710">
    <property type="entry name" value="RmlC-like_jellyroll"/>
</dbReference>
<dbReference type="PANTHER" id="PTHR43280">
    <property type="entry name" value="ARAC-FAMILY TRANSCRIPTIONAL REGULATOR"/>
    <property type="match status" value="1"/>
</dbReference>
<evidence type="ECO:0000256" key="1">
    <source>
        <dbReference type="ARBA" id="ARBA00023015"/>
    </source>
</evidence>
<dbReference type="RefSeq" id="WP_212692957.1">
    <property type="nucleotide sequence ID" value="NZ_CP058561.1"/>
</dbReference>
<dbReference type="InterPro" id="IPR037923">
    <property type="entry name" value="HTH-like"/>
</dbReference>
<evidence type="ECO:0000256" key="3">
    <source>
        <dbReference type="ARBA" id="ARBA00023163"/>
    </source>
</evidence>
<dbReference type="InterPro" id="IPR018060">
    <property type="entry name" value="HTH_AraC"/>
</dbReference>
<dbReference type="InterPro" id="IPR018062">
    <property type="entry name" value="HTH_AraC-typ_CS"/>
</dbReference>
<keyword evidence="2" id="KW-0238">DNA-binding</keyword>
<dbReference type="EMBL" id="CP058561">
    <property type="protein sequence ID" value="QUH28748.1"/>
    <property type="molecule type" value="Genomic_DNA"/>
</dbReference>
<protein>
    <submittedName>
        <fullName evidence="5">Helix-turn-helix transcriptional regulator</fullName>
    </submittedName>
</protein>
<organism evidence="5 6">
    <name type="scientific">Vallitalea guaymasensis</name>
    <dbReference type="NCBI Taxonomy" id="1185412"/>
    <lineage>
        <taxon>Bacteria</taxon>
        <taxon>Bacillati</taxon>
        <taxon>Bacillota</taxon>
        <taxon>Clostridia</taxon>
        <taxon>Lachnospirales</taxon>
        <taxon>Vallitaleaceae</taxon>
        <taxon>Vallitalea</taxon>
    </lineage>
</organism>
<dbReference type="InterPro" id="IPR009057">
    <property type="entry name" value="Homeodomain-like_sf"/>
</dbReference>
<dbReference type="PRINTS" id="PR00032">
    <property type="entry name" value="HTHARAC"/>
</dbReference>
<keyword evidence="6" id="KW-1185">Reference proteome</keyword>
<evidence type="ECO:0000313" key="5">
    <source>
        <dbReference type="EMBL" id="QUH28748.1"/>
    </source>
</evidence>
<keyword evidence="1" id="KW-0805">Transcription regulation</keyword>
<sequence length="277" mass="32278">MKAIDNNNLENIVPNIRTVIDRTGFEGWSVPTRTIQDHELVLILEGKGSFSVEGIEYPVRPGMLFYFYPDLVHSGRTCLDPPMHFLAVHFSFALTNYNDGNWTMDTESYRLPLEPVSQLQHSLKAQQALESLYKTFIEKRESYKWKLKILFQEFVYEALYDLNNPPKNYANISRVEKALNYINEHYTESISISQLCSMIKLSRGHFTKMFKSITNKTPVEYINQVRIEHSKDLLVTTSLHVKTIAVQTGFNDEFYFTRVFKQYEGCSPSQYRQGLLK</sequence>
<dbReference type="Pfam" id="PF12833">
    <property type="entry name" value="HTH_18"/>
    <property type="match status" value="1"/>
</dbReference>
<evidence type="ECO:0000259" key="4">
    <source>
        <dbReference type="PROSITE" id="PS01124"/>
    </source>
</evidence>
<dbReference type="Proteomes" id="UP000677305">
    <property type="component" value="Chromosome"/>
</dbReference>
<dbReference type="AlphaFoldDB" id="A0A8J8SBG1"/>
<dbReference type="PROSITE" id="PS01124">
    <property type="entry name" value="HTH_ARAC_FAMILY_2"/>
    <property type="match status" value="1"/>
</dbReference>
<name>A0A8J8SBG1_9FIRM</name>
<keyword evidence="3" id="KW-0804">Transcription</keyword>
<feature type="domain" description="HTH araC/xylS-type" evidence="4">
    <location>
        <begin position="176"/>
        <end position="274"/>
    </location>
</feature>
<dbReference type="SMART" id="SM00342">
    <property type="entry name" value="HTH_ARAC"/>
    <property type="match status" value="1"/>
</dbReference>
<evidence type="ECO:0000256" key="2">
    <source>
        <dbReference type="ARBA" id="ARBA00023125"/>
    </source>
</evidence>
<dbReference type="PANTHER" id="PTHR43280:SF2">
    <property type="entry name" value="HTH-TYPE TRANSCRIPTIONAL REGULATOR EXSA"/>
    <property type="match status" value="1"/>
</dbReference>
<reference evidence="5 6" key="1">
    <citation type="submission" date="2020-07" db="EMBL/GenBank/DDBJ databases">
        <title>Vallitalea guaymasensis genome.</title>
        <authorList>
            <person name="Postec A."/>
        </authorList>
    </citation>
    <scope>NUCLEOTIDE SEQUENCE [LARGE SCALE GENOMIC DNA]</scope>
    <source>
        <strain evidence="5 6">Ra1766G1</strain>
    </source>
</reference>
<dbReference type="KEGG" id="vgu:HYG85_07415"/>
<dbReference type="GO" id="GO:0043565">
    <property type="term" value="F:sequence-specific DNA binding"/>
    <property type="evidence" value="ECO:0007669"/>
    <property type="project" value="InterPro"/>
</dbReference>
<dbReference type="SUPFAM" id="SSF46689">
    <property type="entry name" value="Homeodomain-like"/>
    <property type="match status" value="2"/>
</dbReference>
<dbReference type="InterPro" id="IPR003313">
    <property type="entry name" value="AraC-bd"/>
</dbReference>
<dbReference type="GO" id="GO:0003700">
    <property type="term" value="F:DNA-binding transcription factor activity"/>
    <property type="evidence" value="ECO:0007669"/>
    <property type="project" value="InterPro"/>
</dbReference>
<gene>
    <name evidence="5" type="ORF">HYG85_07415</name>
</gene>
<proteinExistence type="predicted"/>
<dbReference type="Gene3D" id="2.60.120.10">
    <property type="entry name" value="Jelly Rolls"/>
    <property type="match status" value="1"/>
</dbReference>
<dbReference type="PROSITE" id="PS00041">
    <property type="entry name" value="HTH_ARAC_FAMILY_1"/>
    <property type="match status" value="1"/>
</dbReference>
<dbReference type="Gene3D" id="1.10.10.60">
    <property type="entry name" value="Homeodomain-like"/>
    <property type="match status" value="2"/>
</dbReference>
<evidence type="ECO:0000313" key="6">
    <source>
        <dbReference type="Proteomes" id="UP000677305"/>
    </source>
</evidence>